<dbReference type="InterPro" id="IPR026590">
    <property type="entry name" value="Ssirtuin_cat_dom"/>
</dbReference>
<comment type="catalytic activity">
    <reaction evidence="3">
        <text>N(6)-malonyl-L-lysyl-[protein] + NAD(+) + H2O = 2''-O-malonyl-ADP-D-ribose + nicotinamide + L-lysyl-[protein]</text>
        <dbReference type="Rhea" id="RHEA:47672"/>
        <dbReference type="Rhea" id="RHEA-COMP:9752"/>
        <dbReference type="Rhea" id="RHEA-COMP:11878"/>
        <dbReference type="ChEBI" id="CHEBI:15377"/>
        <dbReference type="ChEBI" id="CHEBI:17154"/>
        <dbReference type="ChEBI" id="CHEBI:29969"/>
        <dbReference type="ChEBI" id="CHEBI:57540"/>
        <dbReference type="ChEBI" id="CHEBI:87831"/>
        <dbReference type="ChEBI" id="CHEBI:87833"/>
    </reaction>
</comment>
<reference evidence="6" key="1">
    <citation type="journal article" date="2012" name="Proc. Natl. Acad. Sci. U.S.A.">
        <title>Antigenic diversity is generated by distinct evolutionary mechanisms in African trypanosome species.</title>
        <authorList>
            <person name="Jackson A.P."/>
            <person name="Berry A."/>
            <person name="Aslett M."/>
            <person name="Allison H.C."/>
            <person name="Burton P."/>
            <person name="Vavrova-Anderson J."/>
            <person name="Brown R."/>
            <person name="Browne H."/>
            <person name="Corton N."/>
            <person name="Hauser H."/>
            <person name="Gamble J."/>
            <person name="Gilderthorp R."/>
            <person name="Marcello L."/>
            <person name="McQuillan J."/>
            <person name="Otto T.D."/>
            <person name="Quail M.A."/>
            <person name="Sanders M.J."/>
            <person name="van Tonder A."/>
            <person name="Ginger M.L."/>
            <person name="Field M.C."/>
            <person name="Barry J.D."/>
            <person name="Hertz-Fowler C."/>
            <person name="Berriman M."/>
        </authorList>
    </citation>
    <scope>NUCLEOTIDE SEQUENCE</scope>
    <source>
        <strain evidence="6">Y486</strain>
    </source>
</reference>
<feature type="active site" description="Proton acceptor" evidence="3">
    <location>
        <position position="184"/>
    </location>
</feature>
<keyword evidence="2 3" id="KW-0520">NAD</keyword>
<feature type="binding site" evidence="3">
    <location>
        <position position="131"/>
    </location>
    <ligand>
        <name>substrate</name>
    </ligand>
</feature>
<keyword evidence="3" id="KW-0862">Zinc</keyword>
<comment type="cofactor">
    <cofactor evidence="3">
        <name>Zn(2+)</name>
        <dbReference type="ChEBI" id="CHEBI:29105"/>
    </cofactor>
    <text evidence="3">Binds 1 zinc ion per subunit.</text>
</comment>
<dbReference type="InterPro" id="IPR003000">
    <property type="entry name" value="Sirtuin"/>
</dbReference>
<evidence type="ECO:0000313" key="6">
    <source>
        <dbReference type="EMBL" id="CCC47577.1"/>
    </source>
</evidence>
<keyword evidence="6" id="KW-0378">Hydrolase</keyword>
<dbReference type="GO" id="GO:0036054">
    <property type="term" value="F:protein-malonyllysine demalonylase activity"/>
    <property type="evidence" value="ECO:0007669"/>
    <property type="project" value="UniProtKB-UniRule"/>
</dbReference>
<dbReference type="AlphaFoldDB" id="G0TUE3"/>
<dbReference type="GO" id="GO:0005739">
    <property type="term" value="C:mitochondrion"/>
    <property type="evidence" value="ECO:0007669"/>
    <property type="project" value="UniProtKB-SubCell"/>
</dbReference>
<dbReference type="PANTHER" id="PTHR11085">
    <property type="entry name" value="NAD-DEPENDENT PROTEIN DEACYLASE SIRTUIN-5, MITOCHONDRIAL-RELATED"/>
    <property type="match status" value="1"/>
</dbReference>
<dbReference type="PANTHER" id="PTHR11085:SF4">
    <property type="entry name" value="NAD-DEPENDENT PROTEIN DEACYLASE"/>
    <property type="match status" value="1"/>
</dbReference>
<comment type="caution">
    <text evidence="3 4">Lacks conserved residue(s) required for the propagation of feature annotation.</text>
</comment>
<dbReference type="Gene3D" id="3.30.1600.10">
    <property type="entry name" value="SIR2/SIRT2 'Small Domain"/>
    <property type="match status" value="1"/>
</dbReference>
<dbReference type="EC" id="2.3.1.-" evidence="3"/>
<evidence type="ECO:0000256" key="2">
    <source>
        <dbReference type="ARBA" id="ARBA00023027"/>
    </source>
</evidence>
<protein>
    <recommendedName>
        <fullName evidence="3">NAD-dependent protein deacylase</fullName>
        <ecNumber evidence="3">2.3.1.-</ecNumber>
    </recommendedName>
    <alternativeName>
        <fullName evidence="3">Regulatory protein SIR2 homolog 5</fullName>
    </alternativeName>
</protein>
<name>G0TUE3_TRYVY</name>
<dbReference type="InterPro" id="IPR050134">
    <property type="entry name" value="NAD-dep_sirtuin_deacylases"/>
</dbReference>
<dbReference type="InterPro" id="IPR027546">
    <property type="entry name" value="Sirtuin_class_III"/>
</dbReference>
<dbReference type="GO" id="GO:0008270">
    <property type="term" value="F:zinc ion binding"/>
    <property type="evidence" value="ECO:0007669"/>
    <property type="project" value="UniProtKB-UniRule"/>
</dbReference>
<feature type="binding site" evidence="3">
    <location>
        <position position="192"/>
    </location>
    <ligand>
        <name>Zn(2+)</name>
        <dbReference type="ChEBI" id="CHEBI:29105"/>
    </ligand>
</feature>
<dbReference type="Gene3D" id="3.40.50.1220">
    <property type="entry name" value="TPP-binding domain"/>
    <property type="match status" value="1"/>
</dbReference>
<feature type="binding site" evidence="3">
    <location>
        <begin position="166"/>
        <end position="169"/>
    </location>
    <ligand>
        <name>NAD(+)</name>
        <dbReference type="ChEBI" id="CHEBI:57540"/>
    </ligand>
</feature>
<gene>
    <name evidence="6" type="ORF">TVY486_0402430</name>
</gene>
<dbReference type="EMBL" id="HE573020">
    <property type="protein sequence ID" value="CCC47577.1"/>
    <property type="molecule type" value="Genomic_DNA"/>
</dbReference>
<comment type="function">
    <text evidence="3">NAD-dependent lysine demalonylase, desuccinylase and deglutarylase that specifically removes malonyl, succinyl and glutaryl groups on target proteins. Has weak NAD-dependent protein deacetylase activity; however this activity may not be physiologically relevant in vivo.</text>
</comment>
<comment type="similarity">
    <text evidence="3">Belongs to the sirtuin family. Class III subfamily.</text>
</comment>
<dbReference type="GO" id="GO:0070403">
    <property type="term" value="F:NAD+ binding"/>
    <property type="evidence" value="ECO:0007669"/>
    <property type="project" value="UniProtKB-UniRule"/>
</dbReference>
<dbReference type="NCBIfam" id="NF001755">
    <property type="entry name" value="PRK00481.1-5"/>
    <property type="match status" value="1"/>
</dbReference>
<proteinExistence type="inferred from homology"/>
<sequence>MKGKYTACTPNGVIKPRFFVQFLNVVPFIPSSTHVSCPLPHIRRHWYYDHNVYRSGEGPYFPRSHRVVNKSMNKQGRFVAVLTGAGISAESGIPTFRGKDRLWENHRVVDVACPAAYARNPQLVQQFYNQRRRALLAPSVKPNAAHLALAKLERQYDAGSVVIITQNVDNLHERAGSKRIFHIHGELLKVRCSVTGEVFEIKEDVVHGQTRCHCCGKTSTLRPHIVWFDEVPFYMDEIQEIMKCTALFVAIGTSGNVYPAAGLATMAKSYGARTLEMNLEPGENCSDFDECVYGKASEIVPAWVERLLQSN</sequence>
<evidence type="ECO:0000256" key="1">
    <source>
        <dbReference type="ARBA" id="ARBA00022679"/>
    </source>
</evidence>
<dbReference type="HAMAP" id="MF_01121">
    <property type="entry name" value="Sirtuin_ClassIII"/>
    <property type="match status" value="1"/>
</dbReference>
<dbReference type="GO" id="GO:0005634">
    <property type="term" value="C:nucleus"/>
    <property type="evidence" value="ECO:0007669"/>
    <property type="project" value="TreeGrafter"/>
</dbReference>
<dbReference type="InterPro" id="IPR026591">
    <property type="entry name" value="Sirtuin_cat_small_dom_sf"/>
</dbReference>
<dbReference type="CDD" id="cd01412">
    <property type="entry name" value="SIRT5_Af1_CobB"/>
    <property type="match status" value="1"/>
</dbReference>
<organism evidence="6">
    <name type="scientific">Trypanosoma vivax (strain Y486)</name>
    <dbReference type="NCBI Taxonomy" id="1055687"/>
    <lineage>
        <taxon>Eukaryota</taxon>
        <taxon>Discoba</taxon>
        <taxon>Euglenozoa</taxon>
        <taxon>Kinetoplastea</taxon>
        <taxon>Metakinetoplastina</taxon>
        <taxon>Trypanosomatida</taxon>
        <taxon>Trypanosomatidae</taxon>
        <taxon>Trypanosoma</taxon>
        <taxon>Duttonella</taxon>
    </lineage>
</organism>
<dbReference type="GO" id="GO:0036055">
    <property type="term" value="F:protein-succinyllysine desuccinylase activity"/>
    <property type="evidence" value="ECO:0007669"/>
    <property type="project" value="UniProtKB-UniRule"/>
</dbReference>
<feature type="domain" description="Deacetylase sirtuin-type" evidence="5">
    <location>
        <begin position="58"/>
        <end position="310"/>
    </location>
</feature>
<evidence type="ECO:0000256" key="3">
    <source>
        <dbReference type="HAMAP-Rule" id="MF_03160"/>
    </source>
</evidence>
<comment type="catalytic activity">
    <reaction evidence="3">
        <text>N(6)-glutaryl-L-lysyl-[protein] + NAD(+) + H2O = 2''-O-glutaryl-ADP-D-ribose + nicotinamide + L-lysyl-[protein]</text>
        <dbReference type="Rhea" id="RHEA:47664"/>
        <dbReference type="Rhea" id="RHEA-COMP:9752"/>
        <dbReference type="Rhea" id="RHEA-COMP:11875"/>
        <dbReference type="ChEBI" id="CHEBI:15377"/>
        <dbReference type="ChEBI" id="CHEBI:17154"/>
        <dbReference type="ChEBI" id="CHEBI:29969"/>
        <dbReference type="ChEBI" id="CHEBI:57540"/>
        <dbReference type="ChEBI" id="CHEBI:87828"/>
        <dbReference type="ChEBI" id="CHEBI:87829"/>
    </reaction>
</comment>
<dbReference type="VEuPathDB" id="TriTrypDB:TvY486_0402430"/>
<keyword evidence="3" id="KW-0479">Metal-binding</keyword>
<evidence type="ECO:0000256" key="4">
    <source>
        <dbReference type="PROSITE-ProRule" id="PRU00236"/>
    </source>
</evidence>
<dbReference type="InterPro" id="IPR029035">
    <property type="entry name" value="DHS-like_NAD/FAD-binding_dom"/>
</dbReference>
<dbReference type="PROSITE" id="PS50305">
    <property type="entry name" value="SIRTUIN"/>
    <property type="match status" value="1"/>
</dbReference>
<comment type="catalytic activity">
    <reaction evidence="3">
        <text>N(6)-succinyl-L-lysyl-[protein] + NAD(+) + H2O = 2''-O-succinyl-ADP-D-ribose + nicotinamide + L-lysyl-[protein]</text>
        <dbReference type="Rhea" id="RHEA:47668"/>
        <dbReference type="Rhea" id="RHEA-COMP:9752"/>
        <dbReference type="Rhea" id="RHEA-COMP:11877"/>
        <dbReference type="ChEBI" id="CHEBI:15377"/>
        <dbReference type="ChEBI" id="CHEBI:17154"/>
        <dbReference type="ChEBI" id="CHEBI:29969"/>
        <dbReference type="ChEBI" id="CHEBI:57540"/>
        <dbReference type="ChEBI" id="CHEBI:87830"/>
        <dbReference type="ChEBI" id="CHEBI:87832"/>
    </reaction>
</comment>
<feature type="binding site" evidence="3">
    <location>
        <begin position="84"/>
        <end position="103"/>
    </location>
    <ligand>
        <name>NAD(+)</name>
        <dbReference type="ChEBI" id="CHEBI:57540"/>
    </ligand>
</feature>
<dbReference type="SUPFAM" id="SSF52467">
    <property type="entry name" value="DHS-like NAD/FAD-binding domain"/>
    <property type="match status" value="1"/>
</dbReference>
<feature type="binding site" evidence="3">
    <location>
        <position position="296"/>
    </location>
    <ligand>
        <name>NAD(+)</name>
        <dbReference type="ChEBI" id="CHEBI:57540"/>
    </ligand>
</feature>
<keyword evidence="1 3" id="KW-0808">Transferase</keyword>
<dbReference type="GO" id="GO:0017136">
    <property type="term" value="F:histone deacetylase activity, NAD-dependent"/>
    <property type="evidence" value="ECO:0007669"/>
    <property type="project" value="TreeGrafter"/>
</dbReference>
<accession>G0TUE3</accession>
<comment type="subcellular location">
    <subcellularLocation>
        <location evidence="3">Mitochondrion</location>
    </subcellularLocation>
</comment>
<comment type="domain">
    <text evidence="3">In contrast to class I sirtuins, class III sirtuins have only weak deacetylase activity. Difference in substrate specificity is probably due to a larger hydrophobic pocket with 2 residues (Tyr-128 and Arg-131) that bind to malonylated and succinylated substrates and define the specificity.</text>
</comment>
<evidence type="ECO:0000259" key="5">
    <source>
        <dbReference type="PROSITE" id="PS50305"/>
    </source>
</evidence>
<dbReference type="Pfam" id="PF02146">
    <property type="entry name" value="SIR2"/>
    <property type="match status" value="1"/>
</dbReference>
<feature type="binding site" evidence="3">
    <location>
        <position position="215"/>
    </location>
    <ligand>
        <name>Zn(2+)</name>
        <dbReference type="ChEBI" id="CHEBI:29105"/>
    </ligand>
</feature>
<feature type="binding site" evidence="3">
    <location>
        <begin position="278"/>
        <end position="280"/>
    </location>
    <ligand>
        <name>NAD(+)</name>
        <dbReference type="ChEBI" id="CHEBI:57540"/>
    </ligand>
</feature>
<dbReference type="GO" id="GO:0061697">
    <property type="term" value="F:protein-glutaryllysine deglutarylase activity"/>
    <property type="evidence" value="ECO:0007669"/>
    <property type="project" value="RHEA"/>
</dbReference>
<feature type="binding site" evidence="3">
    <location>
        <position position="128"/>
    </location>
    <ligand>
        <name>substrate</name>
    </ligand>
</feature>
<feature type="binding site" evidence="3">
    <location>
        <begin position="252"/>
        <end position="254"/>
    </location>
    <ligand>
        <name>NAD(+)</name>
        <dbReference type="ChEBI" id="CHEBI:57540"/>
    </ligand>
</feature>
<keyword evidence="3" id="KW-0496">Mitochondrion</keyword>